<protein>
    <recommendedName>
        <fullName evidence="3">Group-specific protein</fullName>
    </recommendedName>
</protein>
<gene>
    <name evidence="1" type="ORF">FZD51_16245</name>
</gene>
<comment type="caution">
    <text evidence="1">The sequence shown here is derived from an EMBL/GenBank/DDBJ whole genome shotgun (WGS) entry which is preliminary data.</text>
</comment>
<reference evidence="1 2" key="1">
    <citation type="submission" date="2019-08" db="EMBL/GenBank/DDBJ databases">
        <title>Bacillus genomes from the desert of Cuatro Cienegas, Coahuila.</title>
        <authorList>
            <person name="Olmedo-Alvarez G."/>
        </authorList>
    </citation>
    <scope>NUCLEOTIDE SEQUENCE [LARGE SCALE GENOMIC DNA]</scope>
    <source>
        <strain evidence="1 2">CH446_14T</strain>
    </source>
</reference>
<evidence type="ECO:0008006" key="3">
    <source>
        <dbReference type="Google" id="ProtNLM"/>
    </source>
</evidence>
<evidence type="ECO:0000313" key="2">
    <source>
        <dbReference type="Proteomes" id="UP000322139"/>
    </source>
</evidence>
<sequence>MMLVETEFTGGYFISMYKDLSPGVKISISRSISTSFEQYMNKIGWNEDKFNLQEFVDSWKEYITNHASWYAQLSDETKADPEFHEQLAGKINKTIEKILSEEPSKEQMEEIEHLQAELGEEYNYSCKTEAKQLIEKLKKRKKQK</sequence>
<name>A0A5D4R8Z2_9BACI</name>
<organism evidence="1 2">
    <name type="scientific">Bacillus infantis</name>
    <dbReference type="NCBI Taxonomy" id="324767"/>
    <lineage>
        <taxon>Bacteria</taxon>
        <taxon>Bacillati</taxon>
        <taxon>Bacillota</taxon>
        <taxon>Bacilli</taxon>
        <taxon>Bacillales</taxon>
        <taxon>Bacillaceae</taxon>
        <taxon>Bacillus</taxon>
    </lineage>
</organism>
<dbReference type="EMBL" id="VTER01000007">
    <property type="protein sequence ID" value="TYS47009.1"/>
    <property type="molecule type" value="Genomic_DNA"/>
</dbReference>
<evidence type="ECO:0000313" key="1">
    <source>
        <dbReference type="EMBL" id="TYS47009.1"/>
    </source>
</evidence>
<proteinExistence type="predicted"/>
<dbReference type="Proteomes" id="UP000322139">
    <property type="component" value="Unassembled WGS sequence"/>
</dbReference>
<dbReference type="AlphaFoldDB" id="A0A5D4R8Z2"/>
<accession>A0A5D4R8Z2</accession>